<reference evidence="1" key="4">
    <citation type="submission" date="2019-03" db="UniProtKB">
        <authorList>
            <consortium name="EnsemblPlants"/>
        </authorList>
    </citation>
    <scope>IDENTIFICATION</scope>
</reference>
<reference evidence="1" key="5">
    <citation type="journal article" date="2021" name="G3 (Bethesda)">
        <title>Aegilops tauschii genome assembly Aet v5.0 features greater sequence contiguity and improved annotation.</title>
        <authorList>
            <person name="Wang L."/>
            <person name="Zhu T."/>
            <person name="Rodriguez J.C."/>
            <person name="Deal K.R."/>
            <person name="Dubcovsky J."/>
            <person name="McGuire P.E."/>
            <person name="Lux T."/>
            <person name="Spannagl M."/>
            <person name="Mayer K.F.X."/>
            <person name="Baldrich P."/>
            <person name="Meyers B.C."/>
            <person name="Huo N."/>
            <person name="Gu Y.Q."/>
            <person name="Zhou H."/>
            <person name="Devos K.M."/>
            <person name="Bennetzen J.L."/>
            <person name="Unver T."/>
            <person name="Budak H."/>
            <person name="Gulick P.J."/>
            <person name="Galiba G."/>
            <person name="Kalapos B."/>
            <person name="Nelson D.R."/>
            <person name="Li P."/>
            <person name="You F.M."/>
            <person name="Luo M.C."/>
            <person name="Dvorak J."/>
        </authorList>
    </citation>
    <scope>NUCLEOTIDE SEQUENCE [LARGE SCALE GENOMIC DNA]</scope>
    <source>
        <strain evidence="1">cv. AL8/78</strain>
    </source>
</reference>
<dbReference type="EnsemblPlants" id="AET5Gv21206100.10">
    <property type="protein sequence ID" value="AET5Gv21206100.10"/>
    <property type="gene ID" value="AET5Gv21206100"/>
</dbReference>
<reference evidence="2" key="1">
    <citation type="journal article" date="2014" name="Science">
        <title>Ancient hybridizations among the ancestral genomes of bread wheat.</title>
        <authorList>
            <consortium name="International Wheat Genome Sequencing Consortium,"/>
            <person name="Marcussen T."/>
            <person name="Sandve S.R."/>
            <person name="Heier L."/>
            <person name="Spannagl M."/>
            <person name="Pfeifer M."/>
            <person name="Jakobsen K.S."/>
            <person name="Wulff B.B."/>
            <person name="Steuernagel B."/>
            <person name="Mayer K.F."/>
            <person name="Olsen O.A."/>
        </authorList>
    </citation>
    <scope>NUCLEOTIDE SEQUENCE [LARGE SCALE GENOMIC DNA]</scope>
    <source>
        <strain evidence="2">cv. AL8/78</strain>
    </source>
</reference>
<evidence type="ECO:0000313" key="2">
    <source>
        <dbReference type="Proteomes" id="UP000015105"/>
    </source>
</evidence>
<protein>
    <submittedName>
        <fullName evidence="1">Uncharacterized protein</fullName>
    </submittedName>
</protein>
<accession>A0A453MJ51</accession>
<sequence length="53" mass="6253">MEVIQWTKLWEFFKDEYENEKNLLGGALGNILVVSKYYSRITLKRLADLLCLS</sequence>
<dbReference type="Proteomes" id="UP000015105">
    <property type="component" value="Chromosome 5D"/>
</dbReference>
<proteinExistence type="predicted"/>
<reference evidence="1" key="3">
    <citation type="journal article" date="2017" name="Nature">
        <title>Genome sequence of the progenitor of the wheat D genome Aegilops tauschii.</title>
        <authorList>
            <person name="Luo M.C."/>
            <person name="Gu Y.Q."/>
            <person name="Puiu D."/>
            <person name="Wang H."/>
            <person name="Twardziok S.O."/>
            <person name="Deal K.R."/>
            <person name="Huo N."/>
            <person name="Zhu T."/>
            <person name="Wang L."/>
            <person name="Wang Y."/>
            <person name="McGuire P.E."/>
            <person name="Liu S."/>
            <person name="Long H."/>
            <person name="Ramasamy R.K."/>
            <person name="Rodriguez J.C."/>
            <person name="Van S.L."/>
            <person name="Yuan L."/>
            <person name="Wang Z."/>
            <person name="Xia Z."/>
            <person name="Xiao L."/>
            <person name="Anderson O.D."/>
            <person name="Ouyang S."/>
            <person name="Liang Y."/>
            <person name="Zimin A.V."/>
            <person name="Pertea G."/>
            <person name="Qi P."/>
            <person name="Bennetzen J.L."/>
            <person name="Dai X."/>
            <person name="Dawson M.W."/>
            <person name="Muller H.G."/>
            <person name="Kugler K."/>
            <person name="Rivarola-Duarte L."/>
            <person name="Spannagl M."/>
            <person name="Mayer K.F.X."/>
            <person name="Lu F.H."/>
            <person name="Bevan M.W."/>
            <person name="Leroy P."/>
            <person name="Li P."/>
            <person name="You F.M."/>
            <person name="Sun Q."/>
            <person name="Liu Z."/>
            <person name="Lyons E."/>
            <person name="Wicker T."/>
            <person name="Salzberg S.L."/>
            <person name="Devos K.M."/>
            <person name="Dvorak J."/>
        </authorList>
    </citation>
    <scope>NUCLEOTIDE SEQUENCE [LARGE SCALE GENOMIC DNA]</scope>
    <source>
        <strain evidence="1">cv. AL8/78</strain>
    </source>
</reference>
<reference evidence="2" key="2">
    <citation type="journal article" date="2017" name="Nat. Plants">
        <title>The Aegilops tauschii genome reveals multiple impacts of transposons.</title>
        <authorList>
            <person name="Zhao G."/>
            <person name="Zou C."/>
            <person name="Li K."/>
            <person name="Wang K."/>
            <person name="Li T."/>
            <person name="Gao L."/>
            <person name="Zhang X."/>
            <person name="Wang H."/>
            <person name="Yang Z."/>
            <person name="Liu X."/>
            <person name="Jiang W."/>
            <person name="Mao L."/>
            <person name="Kong X."/>
            <person name="Jiao Y."/>
            <person name="Jia J."/>
        </authorList>
    </citation>
    <scope>NUCLEOTIDE SEQUENCE [LARGE SCALE GENOMIC DNA]</scope>
    <source>
        <strain evidence="2">cv. AL8/78</strain>
    </source>
</reference>
<evidence type="ECO:0000313" key="1">
    <source>
        <dbReference type="EnsemblPlants" id="AET5Gv21206100.10"/>
    </source>
</evidence>
<organism evidence="1 2">
    <name type="scientific">Aegilops tauschii subsp. strangulata</name>
    <name type="common">Goatgrass</name>
    <dbReference type="NCBI Taxonomy" id="200361"/>
    <lineage>
        <taxon>Eukaryota</taxon>
        <taxon>Viridiplantae</taxon>
        <taxon>Streptophyta</taxon>
        <taxon>Embryophyta</taxon>
        <taxon>Tracheophyta</taxon>
        <taxon>Spermatophyta</taxon>
        <taxon>Magnoliopsida</taxon>
        <taxon>Liliopsida</taxon>
        <taxon>Poales</taxon>
        <taxon>Poaceae</taxon>
        <taxon>BOP clade</taxon>
        <taxon>Pooideae</taxon>
        <taxon>Triticodae</taxon>
        <taxon>Triticeae</taxon>
        <taxon>Triticinae</taxon>
        <taxon>Aegilops</taxon>
    </lineage>
</organism>
<dbReference type="AlphaFoldDB" id="A0A453MJ51"/>
<name>A0A453MJ51_AEGTS</name>
<keyword evidence="2" id="KW-1185">Reference proteome</keyword>
<dbReference type="Gramene" id="AET5Gv21206100.10">
    <property type="protein sequence ID" value="AET5Gv21206100.10"/>
    <property type="gene ID" value="AET5Gv21206100"/>
</dbReference>